<dbReference type="EMBL" id="RAYQ01000011">
    <property type="protein sequence ID" value="RKI91153.1"/>
    <property type="molecule type" value="Genomic_DNA"/>
</dbReference>
<gene>
    <name evidence="1" type="ORF">D7V94_11720</name>
</gene>
<reference evidence="1 2" key="1">
    <citation type="submission" date="2018-09" db="EMBL/GenBank/DDBJ databases">
        <title>Murine metabolic-syndrome-specific gut microbial biobank.</title>
        <authorList>
            <person name="Liu C."/>
        </authorList>
    </citation>
    <scope>NUCLEOTIDE SEQUENCE [LARGE SCALE GENOMIC DNA]</scope>
    <source>
        <strain evidence="1 2">0.1xD8-82</strain>
    </source>
</reference>
<evidence type="ECO:0000313" key="2">
    <source>
        <dbReference type="Proteomes" id="UP000280696"/>
    </source>
</evidence>
<name>A0A3A9AUC9_9FIRM</name>
<organism evidence="1 2">
    <name type="scientific">Parablautia intestinalis</name>
    <dbReference type="NCBI Taxonomy" id="2320100"/>
    <lineage>
        <taxon>Bacteria</taxon>
        <taxon>Bacillati</taxon>
        <taxon>Bacillota</taxon>
        <taxon>Clostridia</taxon>
        <taxon>Lachnospirales</taxon>
        <taxon>Lachnospiraceae</taxon>
        <taxon>Parablautia</taxon>
    </lineage>
</organism>
<dbReference type="OrthoDB" id="3176748at2"/>
<accession>A0A3A9AUC9</accession>
<dbReference type="Proteomes" id="UP000280696">
    <property type="component" value="Unassembled WGS sequence"/>
</dbReference>
<dbReference type="Pfam" id="PF21983">
    <property type="entry name" value="NikA-like"/>
    <property type="match status" value="1"/>
</dbReference>
<protein>
    <submittedName>
        <fullName evidence="1">Mobilization protein</fullName>
    </submittedName>
</protein>
<comment type="caution">
    <text evidence="1">The sequence shown here is derived from an EMBL/GenBank/DDBJ whole genome shotgun (WGS) entry which is preliminary data.</text>
</comment>
<dbReference type="RefSeq" id="WP_120469937.1">
    <property type="nucleotide sequence ID" value="NZ_RAYQ01000011.1"/>
</dbReference>
<dbReference type="InterPro" id="IPR053842">
    <property type="entry name" value="NikA-like"/>
</dbReference>
<evidence type="ECO:0000313" key="1">
    <source>
        <dbReference type="EMBL" id="RKI91153.1"/>
    </source>
</evidence>
<proteinExistence type="predicted"/>
<dbReference type="AlphaFoldDB" id="A0A3A9AUC9"/>
<sequence>MEKSLDYKGRWRNHTVAFRVSDEEAKLLNDLVALSGLTKQDYITRRLLCRDVVVQGNPRVYKALKNQMAAIHEELKRMESISQDNDELLYTLQVIAITLDGLNRENPLLLQGQSHFPTENKED</sequence>
<keyword evidence="2" id="KW-1185">Reference proteome</keyword>